<dbReference type="GO" id="GO:0006955">
    <property type="term" value="P:immune response"/>
    <property type="evidence" value="ECO:0000318"/>
    <property type="project" value="GO_Central"/>
</dbReference>
<dbReference type="OMA" id="NDCEEGW"/>
<dbReference type="GO" id="GO:0030246">
    <property type="term" value="F:carbohydrate binding"/>
    <property type="evidence" value="ECO:0000318"/>
    <property type="project" value="GO_Central"/>
</dbReference>
<dbReference type="InterPro" id="IPR018378">
    <property type="entry name" value="C-type_lectin_CS"/>
</dbReference>
<dbReference type="InterPro" id="IPR001304">
    <property type="entry name" value="C-type_lectin-like"/>
</dbReference>
<dbReference type="InterPro" id="IPR016187">
    <property type="entry name" value="CTDL_fold"/>
</dbReference>
<dbReference type="Ensembl" id="ENSCINT00000013332.2">
    <property type="protein sequence ID" value="ENSCINP00000013332.2"/>
    <property type="gene ID" value="ENSCING00000006487.2"/>
</dbReference>
<dbReference type="GeneTree" id="ENSGT00940000168054"/>
<dbReference type="PANTHER" id="PTHR22803">
    <property type="entry name" value="MANNOSE, PHOSPHOLIPASE, LECTIN RECEPTOR RELATED"/>
    <property type="match status" value="1"/>
</dbReference>
<dbReference type="InParanoid" id="F6Q1U9"/>
<keyword evidence="1" id="KW-1015">Disulfide bond</keyword>
<dbReference type="EMBL" id="EAAA01001812">
    <property type="status" value="NOT_ANNOTATED_CDS"/>
    <property type="molecule type" value="Genomic_DNA"/>
</dbReference>
<dbReference type="InterPro" id="IPR050111">
    <property type="entry name" value="C-type_lectin/snaclec_domain"/>
</dbReference>
<dbReference type="Pfam" id="PF00059">
    <property type="entry name" value="Lectin_C"/>
    <property type="match status" value="1"/>
</dbReference>
<protein>
    <recommendedName>
        <fullName evidence="3">C-type lectin domain-containing protein</fullName>
    </recommendedName>
</protein>
<dbReference type="SMART" id="SM00034">
    <property type="entry name" value="CLECT"/>
    <property type="match status" value="1"/>
</dbReference>
<dbReference type="PROSITE" id="PS00615">
    <property type="entry name" value="C_TYPE_LECTIN_1"/>
    <property type="match status" value="1"/>
</dbReference>
<proteinExistence type="predicted"/>
<dbReference type="GO" id="GO:0009897">
    <property type="term" value="C:external side of plasma membrane"/>
    <property type="evidence" value="ECO:0000318"/>
    <property type="project" value="GO_Central"/>
</dbReference>
<name>F6Q1U9_CIOIN</name>
<evidence type="ECO:0000313" key="4">
    <source>
        <dbReference type="Ensembl" id="ENSCINP00000013332.2"/>
    </source>
</evidence>
<evidence type="ECO:0000259" key="3">
    <source>
        <dbReference type="PROSITE" id="PS50041"/>
    </source>
</evidence>
<dbReference type="InterPro" id="IPR016186">
    <property type="entry name" value="C-type_lectin-like/link_sf"/>
</dbReference>
<dbReference type="PROSITE" id="PS50041">
    <property type="entry name" value="C_TYPE_LECTIN_2"/>
    <property type="match status" value="1"/>
</dbReference>
<keyword evidence="2" id="KW-0732">Signal</keyword>
<dbReference type="GO" id="GO:0038187">
    <property type="term" value="F:pattern recognition receptor activity"/>
    <property type="evidence" value="ECO:0000318"/>
    <property type="project" value="GO_Central"/>
</dbReference>
<feature type="signal peptide" evidence="2">
    <location>
        <begin position="1"/>
        <end position="17"/>
    </location>
</feature>
<dbReference type="Proteomes" id="UP000008144">
    <property type="component" value="Chromosome 3"/>
</dbReference>
<dbReference type="Gene3D" id="3.10.100.10">
    <property type="entry name" value="Mannose-Binding Protein A, subunit A"/>
    <property type="match status" value="1"/>
</dbReference>
<evidence type="ECO:0000256" key="2">
    <source>
        <dbReference type="SAM" id="SignalP"/>
    </source>
</evidence>
<reference evidence="4" key="4">
    <citation type="submission" date="2025-09" db="UniProtKB">
        <authorList>
            <consortium name="Ensembl"/>
        </authorList>
    </citation>
    <scope>IDENTIFICATION</scope>
</reference>
<dbReference type="CDD" id="cd00037">
    <property type="entry name" value="CLECT"/>
    <property type="match status" value="1"/>
</dbReference>
<dbReference type="HOGENOM" id="CLU_1041897_0_0_1"/>
<sequence>MLFVAQLTVIFVLSATAVLSQHATTDNIAEAGSCHVSAVCSSNDSISNVNIPLRSSESNVELEQIHNVVLRLHQRLNETIRHEKRKRRQQDAMLAVLKSHLRIVEVRVKRIERTLSLDHLRTTLGDYNRGWYDGGNGYEYKIRWDYIALSYDDARASCENMGAKIATVGVRQQQTFNALKKLFRKSSLYTYIGLTDRENEGVWVWDDGRLAKHYWTNWLNVEPNDSRNNEYQGEDCAFITAREPYQWNDTPCYNPAHVLCERPTTRQ</sequence>
<reference evidence="4" key="3">
    <citation type="submission" date="2025-08" db="UniProtKB">
        <authorList>
            <consortium name="Ensembl"/>
        </authorList>
    </citation>
    <scope>IDENTIFICATION</scope>
</reference>
<feature type="domain" description="C-type lectin" evidence="3">
    <location>
        <begin position="135"/>
        <end position="261"/>
    </location>
</feature>
<keyword evidence="5" id="KW-1185">Reference proteome</keyword>
<evidence type="ECO:0000313" key="5">
    <source>
        <dbReference type="Proteomes" id="UP000008144"/>
    </source>
</evidence>
<organism evidence="4 5">
    <name type="scientific">Ciona intestinalis</name>
    <name type="common">Transparent sea squirt</name>
    <name type="synonym">Ascidia intestinalis</name>
    <dbReference type="NCBI Taxonomy" id="7719"/>
    <lineage>
        <taxon>Eukaryota</taxon>
        <taxon>Metazoa</taxon>
        <taxon>Chordata</taxon>
        <taxon>Tunicata</taxon>
        <taxon>Ascidiacea</taxon>
        <taxon>Phlebobranchia</taxon>
        <taxon>Cionidae</taxon>
        <taxon>Ciona</taxon>
    </lineage>
</organism>
<reference evidence="5" key="1">
    <citation type="journal article" date="2002" name="Science">
        <title>The draft genome of Ciona intestinalis: insights into chordate and vertebrate origins.</title>
        <authorList>
            <person name="Dehal P."/>
            <person name="Satou Y."/>
            <person name="Campbell R.K."/>
            <person name="Chapman J."/>
            <person name="Degnan B."/>
            <person name="De Tomaso A."/>
            <person name="Davidson B."/>
            <person name="Di Gregorio A."/>
            <person name="Gelpke M."/>
            <person name="Goodstein D.M."/>
            <person name="Harafuji N."/>
            <person name="Hastings K.E."/>
            <person name="Ho I."/>
            <person name="Hotta K."/>
            <person name="Huang W."/>
            <person name="Kawashima T."/>
            <person name="Lemaire P."/>
            <person name="Martinez D."/>
            <person name="Meinertzhagen I.A."/>
            <person name="Necula S."/>
            <person name="Nonaka M."/>
            <person name="Putnam N."/>
            <person name="Rash S."/>
            <person name="Saiga H."/>
            <person name="Satake M."/>
            <person name="Terry A."/>
            <person name="Yamada L."/>
            <person name="Wang H.G."/>
            <person name="Awazu S."/>
            <person name="Azumi K."/>
            <person name="Boore J."/>
            <person name="Branno M."/>
            <person name="Chin-Bow S."/>
            <person name="DeSantis R."/>
            <person name="Doyle S."/>
            <person name="Francino P."/>
            <person name="Keys D.N."/>
            <person name="Haga S."/>
            <person name="Hayashi H."/>
            <person name="Hino K."/>
            <person name="Imai K.S."/>
            <person name="Inaba K."/>
            <person name="Kano S."/>
            <person name="Kobayashi K."/>
            <person name="Kobayashi M."/>
            <person name="Lee B.I."/>
            <person name="Makabe K.W."/>
            <person name="Manohar C."/>
            <person name="Matassi G."/>
            <person name="Medina M."/>
            <person name="Mochizuki Y."/>
            <person name="Mount S."/>
            <person name="Morishita T."/>
            <person name="Miura S."/>
            <person name="Nakayama A."/>
            <person name="Nishizaka S."/>
            <person name="Nomoto H."/>
            <person name="Ohta F."/>
            <person name="Oishi K."/>
            <person name="Rigoutsos I."/>
            <person name="Sano M."/>
            <person name="Sasaki A."/>
            <person name="Sasakura Y."/>
            <person name="Shoguchi E."/>
            <person name="Shin-i T."/>
            <person name="Spagnuolo A."/>
            <person name="Stainier D."/>
            <person name="Suzuki M.M."/>
            <person name="Tassy O."/>
            <person name="Takatori N."/>
            <person name="Tokuoka M."/>
            <person name="Yagi K."/>
            <person name="Yoshizaki F."/>
            <person name="Wada S."/>
            <person name="Zhang C."/>
            <person name="Hyatt P.D."/>
            <person name="Larimer F."/>
            <person name="Detter C."/>
            <person name="Doggett N."/>
            <person name="Glavina T."/>
            <person name="Hawkins T."/>
            <person name="Richardson P."/>
            <person name="Lucas S."/>
            <person name="Kohara Y."/>
            <person name="Levine M."/>
            <person name="Satoh N."/>
            <person name="Rokhsar D.S."/>
        </authorList>
    </citation>
    <scope>NUCLEOTIDE SEQUENCE [LARGE SCALE GENOMIC DNA]</scope>
</reference>
<dbReference type="AlphaFoldDB" id="F6Q1U9"/>
<evidence type="ECO:0000256" key="1">
    <source>
        <dbReference type="ARBA" id="ARBA00023157"/>
    </source>
</evidence>
<dbReference type="SUPFAM" id="SSF56436">
    <property type="entry name" value="C-type lectin-like"/>
    <property type="match status" value="1"/>
</dbReference>
<feature type="chain" id="PRO_5003344657" description="C-type lectin domain-containing protein" evidence="2">
    <location>
        <begin position="18"/>
        <end position="267"/>
    </location>
</feature>
<accession>F6Q1U9</accession>
<reference evidence="4" key="2">
    <citation type="journal article" date="2008" name="Genome Biol.">
        <title>Improved genome assembly and evidence-based global gene model set for the chordate Ciona intestinalis: new insight into intron and operon populations.</title>
        <authorList>
            <person name="Satou Y."/>
            <person name="Mineta K."/>
            <person name="Ogasawara M."/>
            <person name="Sasakura Y."/>
            <person name="Shoguchi E."/>
            <person name="Ueno K."/>
            <person name="Yamada L."/>
            <person name="Matsumoto J."/>
            <person name="Wasserscheid J."/>
            <person name="Dewar K."/>
            <person name="Wiley G.B."/>
            <person name="Macmil S.L."/>
            <person name="Roe B.A."/>
            <person name="Zeller R.W."/>
            <person name="Hastings K.E."/>
            <person name="Lemaire P."/>
            <person name="Lindquist E."/>
            <person name="Endo T."/>
            <person name="Hotta K."/>
            <person name="Inaba K."/>
        </authorList>
    </citation>
    <scope>NUCLEOTIDE SEQUENCE [LARGE SCALE GENOMIC DNA]</scope>
    <source>
        <strain evidence="4">wild type</strain>
    </source>
</reference>